<dbReference type="RefSeq" id="XP_040709718.1">
    <property type="nucleotide sequence ID" value="XM_040858979.1"/>
</dbReference>
<evidence type="ECO:0000259" key="5">
    <source>
        <dbReference type="Pfam" id="PF20778"/>
    </source>
</evidence>
<dbReference type="Pfam" id="PF20778">
    <property type="entry name" value="SLS1_C"/>
    <property type="match status" value="1"/>
</dbReference>
<dbReference type="AlphaFoldDB" id="A0A1Y2D8S0"/>
<dbReference type="Pfam" id="PF20776">
    <property type="entry name" value="SLS1_N"/>
    <property type="match status" value="1"/>
</dbReference>
<dbReference type="InParanoid" id="A0A1Y2D8S0"/>
<dbReference type="GeneID" id="63775191"/>
<proteinExistence type="predicted"/>
<feature type="compositionally biased region" description="Basic residues" evidence="1">
    <location>
        <begin position="111"/>
        <end position="124"/>
    </location>
</feature>
<dbReference type="STRING" id="1141098.A0A1Y2D8S0"/>
<dbReference type="InterPro" id="IPR048400">
    <property type="entry name" value="SLS1_N"/>
</dbReference>
<evidence type="ECO:0000259" key="2">
    <source>
        <dbReference type="Pfam" id="PF14611"/>
    </source>
</evidence>
<organism evidence="6 7">
    <name type="scientific">Pseudomassariella vexata</name>
    <dbReference type="NCBI Taxonomy" id="1141098"/>
    <lineage>
        <taxon>Eukaryota</taxon>
        <taxon>Fungi</taxon>
        <taxon>Dikarya</taxon>
        <taxon>Ascomycota</taxon>
        <taxon>Pezizomycotina</taxon>
        <taxon>Sordariomycetes</taxon>
        <taxon>Xylariomycetidae</taxon>
        <taxon>Amphisphaeriales</taxon>
        <taxon>Pseudomassariaceae</taxon>
        <taxon>Pseudomassariella</taxon>
    </lineage>
</organism>
<evidence type="ECO:0000256" key="1">
    <source>
        <dbReference type="SAM" id="MobiDB-lite"/>
    </source>
</evidence>
<dbReference type="Pfam" id="PF20777">
    <property type="entry name" value="KH_SLS1_2"/>
    <property type="match status" value="1"/>
</dbReference>
<dbReference type="OrthoDB" id="5392646at2759"/>
<accession>A0A1Y2D8S0</accession>
<dbReference type="InterPro" id="IPR032741">
    <property type="entry name" value="Sls1_KH-1"/>
</dbReference>
<evidence type="ECO:0000313" key="6">
    <source>
        <dbReference type="EMBL" id="ORY55660.1"/>
    </source>
</evidence>
<dbReference type="InterPro" id="IPR048401">
    <property type="entry name" value="SLS1_C"/>
</dbReference>
<feature type="compositionally biased region" description="Basic residues" evidence="1">
    <location>
        <begin position="81"/>
        <end position="92"/>
    </location>
</feature>
<reference evidence="6 7" key="1">
    <citation type="submission" date="2016-07" db="EMBL/GenBank/DDBJ databases">
        <title>Pervasive Adenine N6-methylation of Active Genes in Fungi.</title>
        <authorList>
            <consortium name="DOE Joint Genome Institute"/>
            <person name="Mondo S.J."/>
            <person name="Dannebaum R.O."/>
            <person name="Kuo R.C."/>
            <person name="Labutti K."/>
            <person name="Haridas S."/>
            <person name="Kuo A."/>
            <person name="Salamov A."/>
            <person name="Ahrendt S.R."/>
            <person name="Lipzen A."/>
            <person name="Sullivan W."/>
            <person name="Andreopoulos W.B."/>
            <person name="Clum A."/>
            <person name="Lindquist E."/>
            <person name="Daum C."/>
            <person name="Ramamoorthy G.K."/>
            <person name="Gryganskyi A."/>
            <person name="Culley D."/>
            <person name="Magnuson J.K."/>
            <person name="James T.Y."/>
            <person name="O'Malley M.A."/>
            <person name="Stajich J.E."/>
            <person name="Spatafora J.W."/>
            <person name="Visel A."/>
            <person name="Grigoriev I.V."/>
        </authorList>
    </citation>
    <scope>NUCLEOTIDE SEQUENCE [LARGE SCALE GENOMIC DNA]</scope>
    <source>
        <strain evidence="6 7">CBS 129021</strain>
    </source>
</reference>
<feature type="region of interest" description="Disordered" evidence="1">
    <location>
        <begin position="849"/>
        <end position="871"/>
    </location>
</feature>
<sequence length="933" mass="104559">MLARRVSGGAICLGCRLRLFGQASRPNCQLSATRILIATTRTRSKTSTRCYASEPATRSSEPVIPEDSESFWAIDDPPPSKRIRSRGNHHDHRKQEEVAVGNTAYDEKSRQAKKGSKFRSKHVPLQKQHFDRNRVLTEGSASLGSDMLGKPAYAILMKERGKIKDTPPPVSDDLDHALPTPEPVDIQALLNSQSGPVTDSEVRANIDELRPEETVLSAKEFRRIQKELESCFLNMQLQNYIEAFQAQNESAAEEDSEKTESQSNVGFTWVKDITTWVPLATDSTGHARGPAQPLYGYLTASSSAKRRLALRIMRECWDLHSEKRVDDLGEVLVKMRNSEFILLLRGTRRFLQSLNYLHLEPGETIEAFRSQMTLRIVTKRAKVPTILSELNKTLLCIKTETFPLRFLQNRDQINDALLEEVGRITNTFVRLSHNKERLHVTWVDIPSYKVQQLQVENLMAVVQRFLFTALNPDRARRRLYAPEPKRGGRYMVDTHNKEKWGWKDKLGCWARYVVPLQPKTDIEDTIPASTTSEKMEKTHPDATGGSVASLRAIYGPFQELAMPVERPIRRGPEHGNIARDELPIVAPAESLDKMMIQTPTSKFPYHPVRWSPELTTSTTAVFGHILHSYNAEKDDLAPPLPSAILDHINRPHIFSPTVPHPMQLARLASSPDSTTLYPIVSMILIKLAPSPGSTPNAPDLELRLSLSLDDPPAVSGIHSLRAVTRKHIHDVLQPSSPVDIRFTQSRYSVLQGMSLHMESWQPIADFMSKAQLDLDAGKLDMPPQQRFPIPRRLFCANMDSDAAPLSKSSSLDEVSMNYSFTGLELHRSVSVPYDGQTLTYTSIEAGASGGRRAEVSLSPPQYEATSSSKEKDVELDGTIDDPWALHDSYMRACYRFARAPGLWAGYLGASDEGIGRALHHADGATTSRTRHCK</sequence>
<protein>
    <submittedName>
        <fullName evidence="6">Mitochondrial inner-membrane-bound regulator-domain-containing protein</fullName>
    </submittedName>
</protein>
<evidence type="ECO:0000313" key="7">
    <source>
        <dbReference type="Proteomes" id="UP000193689"/>
    </source>
</evidence>
<name>A0A1Y2D8S0_9PEZI</name>
<dbReference type="Proteomes" id="UP000193689">
    <property type="component" value="Unassembled WGS sequence"/>
</dbReference>
<dbReference type="GO" id="GO:0005743">
    <property type="term" value="C:mitochondrial inner membrane"/>
    <property type="evidence" value="ECO:0007669"/>
    <property type="project" value="InterPro"/>
</dbReference>
<feature type="domain" description="SLS1 first KH" evidence="2">
    <location>
        <begin position="328"/>
        <end position="394"/>
    </location>
</feature>
<evidence type="ECO:0000259" key="3">
    <source>
        <dbReference type="Pfam" id="PF20776"/>
    </source>
</evidence>
<comment type="caution">
    <text evidence="6">The sequence shown here is derived from an EMBL/GenBank/DDBJ whole genome shotgun (WGS) entry which is preliminary data.</text>
</comment>
<feature type="domain" description="SLS1 second KH" evidence="4">
    <location>
        <begin position="401"/>
        <end position="469"/>
    </location>
</feature>
<feature type="domain" description="SLS1 C-terminal" evidence="5">
    <location>
        <begin position="498"/>
        <end position="872"/>
    </location>
</feature>
<feature type="region of interest" description="Disordered" evidence="1">
    <location>
        <begin position="46"/>
        <end position="124"/>
    </location>
</feature>
<dbReference type="InterPro" id="IPR048748">
    <property type="entry name" value="SLS1_KH2"/>
</dbReference>
<dbReference type="Pfam" id="PF14611">
    <property type="entry name" value="KH_SLS1_1"/>
    <property type="match status" value="1"/>
</dbReference>
<keyword evidence="7" id="KW-1185">Reference proteome</keyword>
<gene>
    <name evidence="6" type="ORF">BCR38DRAFT_414839</name>
</gene>
<dbReference type="EMBL" id="MCFJ01000026">
    <property type="protein sequence ID" value="ORY55660.1"/>
    <property type="molecule type" value="Genomic_DNA"/>
</dbReference>
<feature type="domain" description="SLS1 N-terminal" evidence="3">
    <location>
        <begin position="197"/>
        <end position="320"/>
    </location>
</feature>
<evidence type="ECO:0000259" key="4">
    <source>
        <dbReference type="Pfam" id="PF20777"/>
    </source>
</evidence>